<name>A0A849SPP3_UNCEI</name>
<comment type="caution">
    <text evidence="2">The sequence shown here is derived from an EMBL/GenBank/DDBJ whole genome shotgun (WGS) entry which is preliminary data.</text>
</comment>
<dbReference type="EMBL" id="JABFRW010000151">
    <property type="protein sequence ID" value="NOT34867.1"/>
    <property type="molecule type" value="Genomic_DNA"/>
</dbReference>
<reference evidence="2 3" key="1">
    <citation type="submission" date="2020-04" db="EMBL/GenBank/DDBJ databases">
        <title>Metagenomic profiling of ammonia- and methane-oxidizing microorganisms in a Dutch drinking water treatment plant.</title>
        <authorList>
            <person name="Poghosyan L."/>
            <person name="Leucker S."/>
        </authorList>
    </citation>
    <scope>NUCLEOTIDE SEQUENCE [LARGE SCALE GENOMIC DNA]</scope>
    <source>
        <strain evidence="2">S-RSF-IL-03</strain>
    </source>
</reference>
<accession>A0A849SPP3</accession>
<evidence type="ECO:0000313" key="2">
    <source>
        <dbReference type="EMBL" id="NOT34867.1"/>
    </source>
</evidence>
<dbReference type="Proteomes" id="UP000580839">
    <property type="component" value="Unassembled WGS sequence"/>
</dbReference>
<dbReference type="AlphaFoldDB" id="A0A849SPP3"/>
<sequence>MRYRFSLAATLTMIAALAATTAFAAKPAPEITELQGQTLESVQVGPPRTGQATCQLGVTGAAAFNINYLLPPNDEYFTLIDPASCGCANGAVQLNNINIALQFPVACTQPVQISVVGASGDAACYFPNPASVICQPVNYNLAPGAAGSFLFTMALAPGCCVSGPVFIRVSFVSGGVGCNTSATIPRLITTAACVPCTSYNIYPGGNDELCDVGFPGNPIMFSDADCCGATPTKLGSWGGLKINYR</sequence>
<proteinExistence type="predicted"/>
<gene>
    <name evidence="2" type="ORF">HOP12_11950</name>
</gene>
<feature type="signal peptide" evidence="1">
    <location>
        <begin position="1"/>
        <end position="24"/>
    </location>
</feature>
<organism evidence="2 3">
    <name type="scientific">Eiseniibacteriota bacterium</name>
    <dbReference type="NCBI Taxonomy" id="2212470"/>
    <lineage>
        <taxon>Bacteria</taxon>
        <taxon>Candidatus Eiseniibacteriota</taxon>
    </lineage>
</organism>
<evidence type="ECO:0000313" key="3">
    <source>
        <dbReference type="Proteomes" id="UP000580839"/>
    </source>
</evidence>
<keyword evidence="1" id="KW-0732">Signal</keyword>
<protein>
    <submittedName>
        <fullName evidence="2">Uncharacterized protein</fullName>
    </submittedName>
</protein>
<feature type="chain" id="PRO_5032588243" evidence="1">
    <location>
        <begin position="25"/>
        <end position="245"/>
    </location>
</feature>
<evidence type="ECO:0000256" key="1">
    <source>
        <dbReference type="SAM" id="SignalP"/>
    </source>
</evidence>